<gene>
    <name evidence="3" type="ORF">HU200_007348</name>
</gene>
<dbReference type="Proteomes" id="UP000636709">
    <property type="component" value="Unassembled WGS sequence"/>
</dbReference>
<name>A0A835FQL7_9POAL</name>
<dbReference type="InterPro" id="IPR037045">
    <property type="entry name" value="S8pro/Inhibitor_I9_sf"/>
</dbReference>
<dbReference type="AlphaFoldDB" id="A0A835FQL7"/>
<sequence length="157" mass="17580">MALVKKGTGVVLLAALILLSAAAASMMYSMNPPRASRPWQPPIRYTTFRVILGKPPNAAAMDEAAHRRWHQSFLPSTQTDSGELRLRNSYYNCTRYGIYAFAALLTDDELGVVAKKPGFKSARPCNATRTSWCTVPARRRTGWKSRIAKIVERFLVY</sequence>
<feature type="chain" id="PRO_5032346428" description="Inhibitor I9 domain-containing protein" evidence="1">
    <location>
        <begin position="25"/>
        <end position="157"/>
    </location>
</feature>
<evidence type="ECO:0000256" key="1">
    <source>
        <dbReference type="SAM" id="SignalP"/>
    </source>
</evidence>
<keyword evidence="1" id="KW-0732">Signal</keyword>
<keyword evidence="4" id="KW-1185">Reference proteome</keyword>
<evidence type="ECO:0000313" key="3">
    <source>
        <dbReference type="EMBL" id="KAF8768788.1"/>
    </source>
</evidence>
<reference evidence="3" key="1">
    <citation type="submission" date="2020-07" db="EMBL/GenBank/DDBJ databases">
        <title>Genome sequence and genetic diversity analysis of an under-domesticated orphan crop, white fonio (Digitaria exilis).</title>
        <authorList>
            <person name="Bennetzen J.L."/>
            <person name="Chen S."/>
            <person name="Ma X."/>
            <person name="Wang X."/>
            <person name="Yssel A.E.J."/>
            <person name="Chaluvadi S.R."/>
            <person name="Johnson M."/>
            <person name="Gangashetty P."/>
            <person name="Hamidou F."/>
            <person name="Sanogo M.D."/>
            <person name="Zwaenepoel A."/>
            <person name="Wallace J."/>
            <person name="Van De Peer Y."/>
            <person name="Van Deynze A."/>
        </authorList>
    </citation>
    <scope>NUCLEOTIDE SEQUENCE</scope>
    <source>
        <tissue evidence="3">Leaves</tissue>
    </source>
</reference>
<dbReference type="Gene3D" id="3.30.70.80">
    <property type="entry name" value="Peptidase S8 propeptide/proteinase inhibitor I9"/>
    <property type="match status" value="1"/>
</dbReference>
<proteinExistence type="predicted"/>
<dbReference type="EMBL" id="JACEFO010000500">
    <property type="protein sequence ID" value="KAF8768788.1"/>
    <property type="molecule type" value="Genomic_DNA"/>
</dbReference>
<feature type="domain" description="Inhibitor I9" evidence="2">
    <location>
        <begin position="58"/>
        <end position="121"/>
    </location>
</feature>
<dbReference type="Pfam" id="PF05922">
    <property type="entry name" value="Inhibitor_I9"/>
    <property type="match status" value="1"/>
</dbReference>
<feature type="signal peptide" evidence="1">
    <location>
        <begin position="1"/>
        <end position="24"/>
    </location>
</feature>
<protein>
    <recommendedName>
        <fullName evidence="2">Inhibitor I9 domain-containing protein</fullName>
    </recommendedName>
</protein>
<evidence type="ECO:0000313" key="4">
    <source>
        <dbReference type="Proteomes" id="UP000636709"/>
    </source>
</evidence>
<accession>A0A835FQL7</accession>
<dbReference type="InterPro" id="IPR010259">
    <property type="entry name" value="S8pro/Inhibitor_I9"/>
</dbReference>
<dbReference type="OrthoDB" id="693236at2759"/>
<comment type="caution">
    <text evidence="3">The sequence shown here is derived from an EMBL/GenBank/DDBJ whole genome shotgun (WGS) entry which is preliminary data.</text>
</comment>
<evidence type="ECO:0000259" key="2">
    <source>
        <dbReference type="Pfam" id="PF05922"/>
    </source>
</evidence>
<organism evidence="3 4">
    <name type="scientific">Digitaria exilis</name>
    <dbReference type="NCBI Taxonomy" id="1010633"/>
    <lineage>
        <taxon>Eukaryota</taxon>
        <taxon>Viridiplantae</taxon>
        <taxon>Streptophyta</taxon>
        <taxon>Embryophyta</taxon>
        <taxon>Tracheophyta</taxon>
        <taxon>Spermatophyta</taxon>
        <taxon>Magnoliopsida</taxon>
        <taxon>Liliopsida</taxon>
        <taxon>Poales</taxon>
        <taxon>Poaceae</taxon>
        <taxon>PACMAD clade</taxon>
        <taxon>Panicoideae</taxon>
        <taxon>Panicodae</taxon>
        <taxon>Paniceae</taxon>
        <taxon>Anthephorinae</taxon>
        <taxon>Digitaria</taxon>
    </lineage>
</organism>